<evidence type="ECO:0000313" key="2">
    <source>
        <dbReference type="EMBL" id="GAX15606.1"/>
    </source>
</evidence>
<feature type="region of interest" description="Disordered" evidence="1">
    <location>
        <begin position="1"/>
        <end position="150"/>
    </location>
</feature>
<keyword evidence="3" id="KW-1185">Reference proteome</keyword>
<evidence type="ECO:0000256" key="1">
    <source>
        <dbReference type="SAM" id="MobiDB-lite"/>
    </source>
</evidence>
<evidence type="ECO:0000313" key="3">
    <source>
        <dbReference type="Proteomes" id="UP000198406"/>
    </source>
</evidence>
<gene>
    <name evidence="2" type="ORF">FisN_3Hh076</name>
</gene>
<reference evidence="2 3" key="1">
    <citation type="journal article" date="2015" name="Plant Cell">
        <title>Oil accumulation by the oleaginous diatom Fistulifera solaris as revealed by the genome and transcriptome.</title>
        <authorList>
            <person name="Tanaka T."/>
            <person name="Maeda Y."/>
            <person name="Veluchamy A."/>
            <person name="Tanaka M."/>
            <person name="Abida H."/>
            <person name="Marechal E."/>
            <person name="Bowler C."/>
            <person name="Muto M."/>
            <person name="Sunaga Y."/>
            <person name="Tanaka M."/>
            <person name="Yoshino T."/>
            <person name="Taniguchi T."/>
            <person name="Fukuda Y."/>
            <person name="Nemoto M."/>
            <person name="Matsumoto M."/>
            <person name="Wong P.S."/>
            <person name="Aburatani S."/>
            <person name="Fujibuchi W."/>
        </authorList>
    </citation>
    <scope>NUCLEOTIDE SEQUENCE [LARGE SCALE GENOMIC DNA]</scope>
    <source>
        <strain evidence="2 3">JPCC DA0580</strain>
    </source>
</reference>
<dbReference type="InParanoid" id="A0A1Z5JNX5"/>
<proteinExistence type="predicted"/>
<feature type="compositionally biased region" description="Basic residues" evidence="1">
    <location>
        <begin position="90"/>
        <end position="109"/>
    </location>
</feature>
<accession>A0A1Z5JNX5</accession>
<organism evidence="2 3">
    <name type="scientific">Fistulifera solaris</name>
    <name type="common">Oleaginous diatom</name>
    <dbReference type="NCBI Taxonomy" id="1519565"/>
    <lineage>
        <taxon>Eukaryota</taxon>
        <taxon>Sar</taxon>
        <taxon>Stramenopiles</taxon>
        <taxon>Ochrophyta</taxon>
        <taxon>Bacillariophyta</taxon>
        <taxon>Bacillariophyceae</taxon>
        <taxon>Bacillariophycidae</taxon>
        <taxon>Naviculales</taxon>
        <taxon>Naviculaceae</taxon>
        <taxon>Fistulifera</taxon>
    </lineage>
</organism>
<dbReference type="Proteomes" id="UP000198406">
    <property type="component" value="Unassembled WGS sequence"/>
</dbReference>
<dbReference type="AlphaFoldDB" id="A0A1Z5JNX5"/>
<protein>
    <submittedName>
        <fullName evidence="2">Uncharacterized protein</fullName>
    </submittedName>
</protein>
<comment type="caution">
    <text evidence="2">The sequence shown here is derived from an EMBL/GenBank/DDBJ whole genome shotgun (WGS) entry which is preliminary data.</text>
</comment>
<sequence>MAPKTKKVWQETGKGADSRPRRNAARRSAATYREDSDSDFEEKKRPTKFVKAEKDEDDATVDTKASSLPSEDESEEGLSDDDAFPAKSKLASKKPSKASAGTKKKPLHKKINEKVKQIGGKRKRGEKEIDDSHYIVSPPKMTSSRDDNPVDWRVHSAIDY</sequence>
<feature type="compositionally biased region" description="Acidic residues" evidence="1">
    <location>
        <begin position="70"/>
        <end position="83"/>
    </location>
</feature>
<name>A0A1Z5JNX5_FISSO</name>
<dbReference type="EMBL" id="BDSP01000095">
    <property type="protein sequence ID" value="GAX15606.1"/>
    <property type="molecule type" value="Genomic_DNA"/>
</dbReference>